<gene>
    <name evidence="2" type="ORF">T440DRAFT_384282</name>
</gene>
<dbReference type="OrthoDB" id="2958217at2759"/>
<evidence type="ECO:0000259" key="1">
    <source>
        <dbReference type="Pfam" id="PF06985"/>
    </source>
</evidence>
<dbReference type="AlphaFoldDB" id="A0A6A7BL78"/>
<evidence type="ECO:0000313" key="3">
    <source>
        <dbReference type="Proteomes" id="UP000799423"/>
    </source>
</evidence>
<organism evidence="2 3">
    <name type="scientific">Plenodomus tracheiphilus IPT5</name>
    <dbReference type="NCBI Taxonomy" id="1408161"/>
    <lineage>
        <taxon>Eukaryota</taxon>
        <taxon>Fungi</taxon>
        <taxon>Dikarya</taxon>
        <taxon>Ascomycota</taxon>
        <taxon>Pezizomycotina</taxon>
        <taxon>Dothideomycetes</taxon>
        <taxon>Pleosporomycetidae</taxon>
        <taxon>Pleosporales</taxon>
        <taxon>Pleosporineae</taxon>
        <taxon>Leptosphaeriaceae</taxon>
        <taxon>Plenodomus</taxon>
    </lineage>
</organism>
<proteinExistence type="predicted"/>
<protein>
    <submittedName>
        <fullName evidence="2">HET-domain-containing protein</fullName>
    </submittedName>
</protein>
<sequence>MTCTTIHAACRRGSSDYHLARLVDVGTLLSDSCRLCITTNEQICSPYVTLSHFWRSLMPIRSFSTNLDDDMTTQIDIKVLSRTFQEAVETVHTLDIRYLRGDSLCIMQDSSEYWQKEASAMKQGYWNAFCCLAATGAQDSTDDLYLTHDPRSLLELITEAPLNQRAWVYQEQIPILSRSTLHFTKTKQIFWECRKSTTCETLPYCLPWLYQSIITKPHERQLVRSLDASTLSASDETLEVTFSWKAWAAVVSYYSGKQLKFRTDLPIAISGIARLLGKHLRTSYVA</sequence>
<accession>A0A6A7BL78</accession>
<dbReference type="InterPro" id="IPR010730">
    <property type="entry name" value="HET"/>
</dbReference>
<keyword evidence="3" id="KW-1185">Reference proteome</keyword>
<dbReference type="PANTHER" id="PTHR33112">
    <property type="entry name" value="DOMAIN PROTEIN, PUTATIVE-RELATED"/>
    <property type="match status" value="1"/>
</dbReference>
<dbReference type="Pfam" id="PF06985">
    <property type="entry name" value="HET"/>
    <property type="match status" value="1"/>
</dbReference>
<reference evidence="2" key="1">
    <citation type="submission" date="2020-01" db="EMBL/GenBank/DDBJ databases">
        <authorList>
            <consortium name="DOE Joint Genome Institute"/>
            <person name="Haridas S."/>
            <person name="Albert R."/>
            <person name="Binder M."/>
            <person name="Bloem J."/>
            <person name="Labutti K."/>
            <person name="Salamov A."/>
            <person name="Andreopoulos B."/>
            <person name="Baker S.E."/>
            <person name="Barry K."/>
            <person name="Bills G."/>
            <person name="Bluhm B.H."/>
            <person name="Cannon C."/>
            <person name="Castanera R."/>
            <person name="Culley D.E."/>
            <person name="Daum C."/>
            <person name="Ezra D."/>
            <person name="Gonzalez J.B."/>
            <person name="Henrissat B."/>
            <person name="Kuo A."/>
            <person name="Liang C."/>
            <person name="Lipzen A."/>
            <person name="Lutzoni F."/>
            <person name="Magnuson J."/>
            <person name="Mondo S."/>
            <person name="Nolan M."/>
            <person name="Ohm R."/>
            <person name="Pangilinan J."/>
            <person name="Park H.-J."/>
            <person name="Ramirez L."/>
            <person name="Alfaro M."/>
            <person name="Sun H."/>
            <person name="Tritt A."/>
            <person name="Yoshinaga Y."/>
            <person name="Zwiers L.-H."/>
            <person name="Turgeon B.G."/>
            <person name="Goodwin S.B."/>
            <person name="Spatafora J.W."/>
            <person name="Crous P.W."/>
            <person name="Grigoriev I.V."/>
        </authorList>
    </citation>
    <scope>NUCLEOTIDE SEQUENCE</scope>
    <source>
        <strain evidence="2">IPT5</strain>
    </source>
</reference>
<feature type="domain" description="Heterokaryon incompatibility" evidence="1">
    <location>
        <begin position="47"/>
        <end position="147"/>
    </location>
</feature>
<dbReference type="Proteomes" id="UP000799423">
    <property type="component" value="Unassembled WGS sequence"/>
</dbReference>
<name>A0A6A7BL78_9PLEO</name>
<dbReference type="EMBL" id="MU006289">
    <property type="protein sequence ID" value="KAF2855932.1"/>
    <property type="molecule type" value="Genomic_DNA"/>
</dbReference>
<evidence type="ECO:0000313" key="2">
    <source>
        <dbReference type="EMBL" id="KAF2855932.1"/>
    </source>
</evidence>
<dbReference type="PANTHER" id="PTHR33112:SF10">
    <property type="entry name" value="TOL"/>
    <property type="match status" value="1"/>
</dbReference>